<feature type="compositionally biased region" description="Acidic residues" evidence="3">
    <location>
        <begin position="397"/>
        <end position="412"/>
    </location>
</feature>
<feature type="region of interest" description="Disordered" evidence="3">
    <location>
        <begin position="18"/>
        <end position="430"/>
    </location>
</feature>
<evidence type="ECO:0000256" key="3">
    <source>
        <dbReference type="SAM" id="MobiDB-lite"/>
    </source>
</evidence>
<feature type="domain" description="RanBD1" evidence="4">
    <location>
        <begin position="418"/>
        <end position="559"/>
    </location>
</feature>
<dbReference type="Pfam" id="PF00638">
    <property type="entry name" value="Ran_BP1"/>
    <property type="match status" value="1"/>
</dbReference>
<accession>A0A9P4Q8H5</accession>
<feature type="compositionally biased region" description="Basic and acidic residues" evidence="3">
    <location>
        <begin position="34"/>
        <end position="44"/>
    </location>
</feature>
<comment type="subcellular location">
    <subcellularLocation>
        <location evidence="1">Nucleus</location>
    </subcellularLocation>
</comment>
<gene>
    <name evidence="5" type="ORF">K431DRAFT_268459</name>
</gene>
<comment type="caution">
    <text evidence="5">The sequence shown here is derived from an EMBL/GenBank/DDBJ whole genome shotgun (WGS) entry which is preliminary data.</text>
</comment>
<feature type="compositionally biased region" description="Basic and acidic residues" evidence="3">
    <location>
        <begin position="153"/>
        <end position="163"/>
    </location>
</feature>
<dbReference type="InterPro" id="IPR011993">
    <property type="entry name" value="PH-like_dom_sf"/>
</dbReference>
<dbReference type="SUPFAM" id="SSF50729">
    <property type="entry name" value="PH domain-like"/>
    <property type="match status" value="1"/>
</dbReference>
<dbReference type="PANTHER" id="PTHR23138:SF142">
    <property type="entry name" value="RAN-BINDING PROTEIN 3B-RELATED"/>
    <property type="match status" value="1"/>
</dbReference>
<dbReference type="Gene3D" id="2.30.29.30">
    <property type="entry name" value="Pleckstrin-homology domain (PH domain)/Phosphotyrosine-binding domain (PTB)"/>
    <property type="match status" value="1"/>
</dbReference>
<feature type="compositionally biased region" description="Gly residues" evidence="3">
    <location>
        <begin position="341"/>
        <end position="372"/>
    </location>
</feature>
<dbReference type="PANTHER" id="PTHR23138">
    <property type="entry name" value="RAN BINDING PROTEIN"/>
    <property type="match status" value="1"/>
</dbReference>
<feature type="compositionally biased region" description="Polar residues" evidence="3">
    <location>
        <begin position="229"/>
        <end position="238"/>
    </location>
</feature>
<dbReference type="AlphaFoldDB" id="A0A9P4Q8H5"/>
<evidence type="ECO:0000256" key="2">
    <source>
        <dbReference type="ARBA" id="ARBA00023242"/>
    </source>
</evidence>
<dbReference type="SMART" id="SM00160">
    <property type="entry name" value="RanBD"/>
    <property type="match status" value="1"/>
</dbReference>
<protein>
    <recommendedName>
        <fullName evidence="4">RanBD1 domain-containing protein</fullName>
    </recommendedName>
</protein>
<dbReference type="InterPro" id="IPR000156">
    <property type="entry name" value="Ran_bind_dom"/>
</dbReference>
<evidence type="ECO:0000256" key="1">
    <source>
        <dbReference type="ARBA" id="ARBA00004123"/>
    </source>
</evidence>
<reference evidence="5" key="1">
    <citation type="journal article" date="2020" name="Stud. Mycol.">
        <title>101 Dothideomycetes genomes: a test case for predicting lifestyles and emergence of pathogens.</title>
        <authorList>
            <person name="Haridas S."/>
            <person name="Albert R."/>
            <person name="Binder M."/>
            <person name="Bloem J."/>
            <person name="Labutti K."/>
            <person name="Salamov A."/>
            <person name="Andreopoulos B."/>
            <person name="Baker S."/>
            <person name="Barry K."/>
            <person name="Bills G."/>
            <person name="Bluhm B."/>
            <person name="Cannon C."/>
            <person name="Castanera R."/>
            <person name="Culley D."/>
            <person name="Daum C."/>
            <person name="Ezra D."/>
            <person name="Gonzalez J."/>
            <person name="Henrissat B."/>
            <person name="Kuo A."/>
            <person name="Liang C."/>
            <person name="Lipzen A."/>
            <person name="Lutzoni F."/>
            <person name="Magnuson J."/>
            <person name="Mondo S."/>
            <person name="Nolan M."/>
            <person name="Ohm R."/>
            <person name="Pangilinan J."/>
            <person name="Park H.-J."/>
            <person name="Ramirez L."/>
            <person name="Alfaro M."/>
            <person name="Sun H."/>
            <person name="Tritt A."/>
            <person name="Yoshinaga Y."/>
            <person name="Zwiers L.-H."/>
            <person name="Turgeon B."/>
            <person name="Goodwin S."/>
            <person name="Spatafora J."/>
            <person name="Crous P."/>
            <person name="Grigoriev I."/>
        </authorList>
    </citation>
    <scope>NUCLEOTIDE SEQUENCE</scope>
    <source>
        <strain evidence="5">CBS 116435</strain>
    </source>
</reference>
<dbReference type="EMBL" id="MU003790">
    <property type="protein sequence ID" value="KAF2721420.1"/>
    <property type="molecule type" value="Genomic_DNA"/>
</dbReference>
<dbReference type="GO" id="GO:0005634">
    <property type="term" value="C:nucleus"/>
    <property type="evidence" value="ECO:0007669"/>
    <property type="project" value="UniProtKB-SubCell"/>
</dbReference>
<proteinExistence type="predicted"/>
<evidence type="ECO:0000313" key="5">
    <source>
        <dbReference type="EMBL" id="KAF2721420.1"/>
    </source>
</evidence>
<keyword evidence="6" id="KW-1185">Reference proteome</keyword>
<feature type="compositionally biased region" description="Basic residues" evidence="3">
    <location>
        <begin position="89"/>
        <end position="98"/>
    </location>
</feature>
<dbReference type="OrthoDB" id="185618at2759"/>
<organism evidence="5 6">
    <name type="scientific">Polychaeton citri CBS 116435</name>
    <dbReference type="NCBI Taxonomy" id="1314669"/>
    <lineage>
        <taxon>Eukaryota</taxon>
        <taxon>Fungi</taxon>
        <taxon>Dikarya</taxon>
        <taxon>Ascomycota</taxon>
        <taxon>Pezizomycotina</taxon>
        <taxon>Dothideomycetes</taxon>
        <taxon>Dothideomycetidae</taxon>
        <taxon>Capnodiales</taxon>
        <taxon>Capnodiaceae</taxon>
        <taxon>Polychaeton</taxon>
    </lineage>
</organism>
<feature type="compositionally biased region" description="Basic and acidic residues" evidence="3">
    <location>
        <begin position="71"/>
        <end position="81"/>
    </location>
</feature>
<sequence length="574" mass="60638">MIEEVLIPTFASKQICATKMAQDREAPQASQTEEPVRERLEKTTIAKNSTQAEESAPMETDRGRGPTRKRSHEELEDRSFGEKTAVQPTRHHSRKRSRGSSPDEVELNNGSRKSGEKPRTGSLDAGFAEVSPDAEAETVGEKHGAADEGSVTPERRGDKRAEATVEDMTSPKTKRSRLHSTAQDETPETAPAASSVSKPATSAGAWDSQDEQLKPSTEEPAKIPPGSGFANTSVTSPFGSLAGSASPFRRDEAKAPGSAFTASGFGALSQAPTSGFGAVSKSTGGFGIGGSFATGSKSPSKSVDDNKGLPRPEPPTSSAFGGRLGTASAFSSTARSESPGFGSGSGFGKIGSGNGFGSGGGGFGSLGGGGSGLTSFASGKPSVFSGSKPAKPFGAPADDDENDENEEDETPEDSAVRSPLNQEEDPKDERFFERDLETGEEEEETHFTARAKLYIFATLDDNGGTKEWRERGLGTVRLNIHTGVDGEAEEDQPASKKARLVMRAEGSHRVVLNTPVKKEIHFGSSKGGGPPANGYMFFQGVIDGKESLQLLQLKMKQQNALELHEKIEEFKKFL</sequence>
<feature type="compositionally biased region" description="Basic and acidic residues" evidence="3">
    <location>
        <begin position="211"/>
        <end position="221"/>
    </location>
</feature>
<dbReference type="InterPro" id="IPR045255">
    <property type="entry name" value="RanBP1-like"/>
</dbReference>
<evidence type="ECO:0000259" key="4">
    <source>
        <dbReference type="PROSITE" id="PS50196"/>
    </source>
</evidence>
<dbReference type="PROSITE" id="PS50196">
    <property type="entry name" value="RANBD1"/>
    <property type="match status" value="1"/>
</dbReference>
<dbReference type="Proteomes" id="UP000799441">
    <property type="component" value="Unassembled WGS sequence"/>
</dbReference>
<name>A0A9P4Q8H5_9PEZI</name>
<keyword evidence="2" id="KW-0539">Nucleus</keyword>
<evidence type="ECO:0000313" key="6">
    <source>
        <dbReference type="Proteomes" id="UP000799441"/>
    </source>
</evidence>